<keyword evidence="2" id="KW-1185">Reference proteome</keyword>
<evidence type="ECO:0000313" key="1">
    <source>
        <dbReference type="EMBL" id="CAK9012475.1"/>
    </source>
</evidence>
<dbReference type="EMBL" id="CAXAMM010006825">
    <property type="protein sequence ID" value="CAK9012475.1"/>
    <property type="molecule type" value="Genomic_DNA"/>
</dbReference>
<reference evidence="1 2" key="1">
    <citation type="submission" date="2024-02" db="EMBL/GenBank/DDBJ databases">
        <authorList>
            <person name="Chen Y."/>
            <person name="Shah S."/>
            <person name="Dougan E. K."/>
            <person name="Thang M."/>
            <person name="Chan C."/>
        </authorList>
    </citation>
    <scope>NUCLEOTIDE SEQUENCE [LARGE SCALE GENOMIC DNA]</scope>
</reference>
<name>A0ABP0JDJ7_9DINO</name>
<gene>
    <name evidence="1" type="ORF">SCF082_LOCUS11529</name>
</gene>
<dbReference type="PANTHER" id="PTHR33103:SF19">
    <property type="entry name" value="OS09G0544700 PROTEIN"/>
    <property type="match status" value="1"/>
</dbReference>
<dbReference type="PANTHER" id="PTHR33103">
    <property type="entry name" value="OS01G0153900 PROTEIN"/>
    <property type="match status" value="1"/>
</dbReference>
<dbReference type="Proteomes" id="UP001642464">
    <property type="component" value="Unassembled WGS sequence"/>
</dbReference>
<comment type="caution">
    <text evidence="1">The sequence shown here is derived from an EMBL/GenBank/DDBJ whole genome shotgun (WGS) entry which is preliminary data.</text>
</comment>
<sequence>MVLMPPSPCGTKANDLRMKVQVLRGPDGKVIFVECGSDFVELMFKIMKAPLSSVLALPMKRKRGEDHPLMTMHSSLADLDKQSFVQGELPNDVLAKAIDIQELFKATAPSFPPQGYQAMANGNLSCQSCQNQFQPGQYPNYLTSCPFCHIDPSSNGRRALGYGSVRCQSCGQNFQPRQYPHEQQCPTCKPSPKPTILKDNCKFMLTDALKVFDASTVKAMELMKNNVGGFRDIKTSTATVTEECIKKLIVQSLLGSKTVFTDLFPAA</sequence>
<dbReference type="Pfam" id="PF05056">
    <property type="entry name" value="DUF674"/>
    <property type="match status" value="2"/>
</dbReference>
<protein>
    <submittedName>
        <fullName evidence="1">Uncharacterized protein</fullName>
    </submittedName>
</protein>
<accession>A0ABP0JDJ7</accession>
<organism evidence="1 2">
    <name type="scientific">Durusdinium trenchii</name>
    <dbReference type="NCBI Taxonomy" id="1381693"/>
    <lineage>
        <taxon>Eukaryota</taxon>
        <taxon>Sar</taxon>
        <taxon>Alveolata</taxon>
        <taxon>Dinophyceae</taxon>
        <taxon>Suessiales</taxon>
        <taxon>Symbiodiniaceae</taxon>
        <taxon>Durusdinium</taxon>
    </lineage>
</organism>
<proteinExistence type="predicted"/>
<evidence type="ECO:0000313" key="2">
    <source>
        <dbReference type="Proteomes" id="UP001642464"/>
    </source>
</evidence>
<dbReference type="InterPro" id="IPR007750">
    <property type="entry name" value="DUF674"/>
</dbReference>